<organism evidence="2 3">
    <name type="scientific">Sphaeroforma arctica JP610</name>
    <dbReference type="NCBI Taxonomy" id="667725"/>
    <lineage>
        <taxon>Eukaryota</taxon>
        <taxon>Ichthyosporea</taxon>
        <taxon>Ichthyophonida</taxon>
        <taxon>Sphaeroforma</taxon>
    </lineage>
</organism>
<dbReference type="GeneID" id="25903839"/>
<evidence type="ECO:0000313" key="3">
    <source>
        <dbReference type="Proteomes" id="UP000054560"/>
    </source>
</evidence>
<dbReference type="AlphaFoldDB" id="A0A0L0G666"/>
<dbReference type="Proteomes" id="UP000054560">
    <property type="component" value="Unassembled WGS sequence"/>
</dbReference>
<feature type="region of interest" description="Disordered" evidence="1">
    <location>
        <begin position="77"/>
        <end position="99"/>
    </location>
</feature>
<evidence type="ECO:0000256" key="1">
    <source>
        <dbReference type="SAM" id="MobiDB-lite"/>
    </source>
</evidence>
<gene>
    <name evidence="2" type="ORF">SARC_03335</name>
</gene>
<evidence type="ECO:0000313" key="2">
    <source>
        <dbReference type="EMBL" id="KNC84439.1"/>
    </source>
</evidence>
<accession>A0A0L0G666</accession>
<dbReference type="EMBL" id="KQ241764">
    <property type="protein sequence ID" value="KNC84439.1"/>
    <property type="molecule type" value="Genomic_DNA"/>
</dbReference>
<sequence>MLDSLEQYALDLGQLCEDLPPISPRVDLQEVPLGTGDLVYGASLDPDVVQDMSDVTPRLHVRPVVQSTQIEYVISHHPSTDNPLYTHRPGKGVQEQVVS</sequence>
<proteinExistence type="predicted"/>
<protein>
    <submittedName>
        <fullName evidence="2">Uncharacterized protein</fullName>
    </submittedName>
</protein>
<keyword evidence="3" id="KW-1185">Reference proteome</keyword>
<dbReference type="RefSeq" id="XP_014158341.1">
    <property type="nucleotide sequence ID" value="XM_014302866.1"/>
</dbReference>
<reference evidence="2 3" key="1">
    <citation type="submission" date="2011-02" db="EMBL/GenBank/DDBJ databases">
        <title>The Genome Sequence of Sphaeroforma arctica JP610.</title>
        <authorList>
            <consortium name="The Broad Institute Genome Sequencing Platform"/>
            <person name="Russ C."/>
            <person name="Cuomo C."/>
            <person name="Young S.K."/>
            <person name="Zeng Q."/>
            <person name="Gargeya S."/>
            <person name="Alvarado L."/>
            <person name="Berlin A."/>
            <person name="Chapman S.B."/>
            <person name="Chen Z."/>
            <person name="Freedman E."/>
            <person name="Gellesch M."/>
            <person name="Goldberg J."/>
            <person name="Griggs A."/>
            <person name="Gujja S."/>
            <person name="Heilman E."/>
            <person name="Heiman D."/>
            <person name="Howarth C."/>
            <person name="Mehta T."/>
            <person name="Neiman D."/>
            <person name="Pearson M."/>
            <person name="Roberts A."/>
            <person name="Saif S."/>
            <person name="Shea T."/>
            <person name="Shenoy N."/>
            <person name="Sisk P."/>
            <person name="Stolte C."/>
            <person name="Sykes S."/>
            <person name="White J."/>
            <person name="Yandava C."/>
            <person name="Burger G."/>
            <person name="Gray M.W."/>
            <person name="Holland P.W.H."/>
            <person name="King N."/>
            <person name="Lang F.B.F."/>
            <person name="Roger A.J."/>
            <person name="Ruiz-Trillo I."/>
            <person name="Haas B."/>
            <person name="Nusbaum C."/>
            <person name="Birren B."/>
        </authorList>
    </citation>
    <scope>NUCLEOTIDE SEQUENCE [LARGE SCALE GENOMIC DNA]</scope>
    <source>
        <strain evidence="2 3">JP610</strain>
    </source>
</reference>
<name>A0A0L0G666_9EUKA</name>